<sequence length="118" mass="13458">MMVDIIYGHGRIPAEECEKHIACLCYLVNVLTCLCLCRQSVGASNESTLSLFFRSLLPNFNLQGEPMPQDDLEVAQAGRELNQEVNRLMVAMRDMLANIQFQEPPREDNPDRDEGEWD</sequence>
<dbReference type="AlphaFoldDB" id="A0A060XVI0"/>
<evidence type="ECO:0000256" key="1">
    <source>
        <dbReference type="SAM" id="MobiDB-lite"/>
    </source>
</evidence>
<gene>
    <name evidence="2" type="ORF">GSONMT00054592001</name>
</gene>
<evidence type="ECO:0000313" key="3">
    <source>
        <dbReference type="Proteomes" id="UP000193380"/>
    </source>
</evidence>
<reference evidence="2" key="2">
    <citation type="submission" date="2014-03" db="EMBL/GenBank/DDBJ databases">
        <authorList>
            <person name="Genoscope - CEA"/>
        </authorList>
    </citation>
    <scope>NUCLEOTIDE SEQUENCE</scope>
</reference>
<evidence type="ECO:0000313" key="2">
    <source>
        <dbReference type="EMBL" id="CDQ81134.1"/>
    </source>
</evidence>
<dbReference type="PaxDb" id="8022-A0A060XVI0"/>
<accession>A0A060XVI0</accession>
<dbReference type="Proteomes" id="UP000193380">
    <property type="component" value="Unassembled WGS sequence"/>
</dbReference>
<organism evidence="2 3">
    <name type="scientific">Oncorhynchus mykiss</name>
    <name type="common">Rainbow trout</name>
    <name type="synonym">Salmo gairdneri</name>
    <dbReference type="NCBI Taxonomy" id="8022"/>
    <lineage>
        <taxon>Eukaryota</taxon>
        <taxon>Metazoa</taxon>
        <taxon>Chordata</taxon>
        <taxon>Craniata</taxon>
        <taxon>Vertebrata</taxon>
        <taxon>Euteleostomi</taxon>
        <taxon>Actinopterygii</taxon>
        <taxon>Neopterygii</taxon>
        <taxon>Teleostei</taxon>
        <taxon>Protacanthopterygii</taxon>
        <taxon>Salmoniformes</taxon>
        <taxon>Salmonidae</taxon>
        <taxon>Salmoninae</taxon>
        <taxon>Oncorhynchus</taxon>
    </lineage>
</organism>
<feature type="region of interest" description="Disordered" evidence="1">
    <location>
        <begin position="99"/>
        <end position="118"/>
    </location>
</feature>
<proteinExistence type="predicted"/>
<reference evidence="2" key="1">
    <citation type="journal article" date="2014" name="Nat. Commun.">
        <title>The rainbow trout genome provides novel insights into evolution after whole-genome duplication in vertebrates.</title>
        <authorList>
            <person name="Berthelot C."/>
            <person name="Brunet F."/>
            <person name="Chalopin D."/>
            <person name="Juanchich A."/>
            <person name="Bernard M."/>
            <person name="Noel B."/>
            <person name="Bento P."/>
            <person name="Da Silva C."/>
            <person name="Labadie K."/>
            <person name="Alberti A."/>
            <person name="Aury J.M."/>
            <person name="Louis A."/>
            <person name="Dehais P."/>
            <person name="Bardou P."/>
            <person name="Montfort J."/>
            <person name="Klopp C."/>
            <person name="Cabau C."/>
            <person name="Gaspin C."/>
            <person name="Thorgaard G.H."/>
            <person name="Boussaha M."/>
            <person name="Quillet E."/>
            <person name="Guyomard R."/>
            <person name="Galiana D."/>
            <person name="Bobe J."/>
            <person name="Volff J.N."/>
            <person name="Genet C."/>
            <person name="Wincker P."/>
            <person name="Jaillon O."/>
            <person name="Roest Crollius H."/>
            <person name="Guiguen Y."/>
        </authorList>
    </citation>
    <scope>NUCLEOTIDE SEQUENCE [LARGE SCALE GENOMIC DNA]</scope>
</reference>
<name>A0A060XVI0_ONCMY</name>
<dbReference type="EMBL" id="FR905712">
    <property type="protein sequence ID" value="CDQ81134.1"/>
    <property type="molecule type" value="Genomic_DNA"/>
</dbReference>
<dbReference type="STRING" id="8022.A0A060XVI0"/>
<protein>
    <submittedName>
        <fullName evidence="2">Uncharacterized protein</fullName>
    </submittedName>
</protein>